<accession>A0A6N9HQ78</accession>
<proteinExistence type="inferred from homology"/>
<feature type="domain" description="CusB-like beta-barrel" evidence="4">
    <location>
        <begin position="236"/>
        <end position="301"/>
    </location>
</feature>
<organism evidence="7 8">
    <name type="scientific">Pseudoduganella guangdongensis</name>
    <dbReference type="NCBI Taxonomy" id="2692179"/>
    <lineage>
        <taxon>Bacteria</taxon>
        <taxon>Pseudomonadati</taxon>
        <taxon>Pseudomonadota</taxon>
        <taxon>Betaproteobacteria</taxon>
        <taxon>Burkholderiales</taxon>
        <taxon>Oxalobacteraceae</taxon>
        <taxon>Telluria group</taxon>
        <taxon>Pseudoduganella</taxon>
    </lineage>
</organism>
<reference evidence="7 8" key="1">
    <citation type="submission" date="2019-12" db="EMBL/GenBank/DDBJ databases">
        <title>Novel species isolated from a subtropical stream in China.</title>
        <authorList>
            <person name="Lu H."/>
        </authorList>
    </citation>
    <scope>NUCLEOTIDE SEQUENCE [LARGE SCALE GENOMIC DNA]</scope>
    <source>
        <strain evidence="7 8">DS3</strain>
    </source>
</reference>
<feature type="coiled-coil region" evidence="2">
    <location>
        <begin position="120"/>
        <end position="185"/>
    </location>
</feature>
<dbReference type="Pfam" id="PF25954">
    <property type="entry name" value="Beta-barrel_RND_2"/>
    <property type="match status" value="1"/>
</dbReference>
<dbReference type="Pfam" id="PF25973">
    <property type="entry name" value="BSH_CzcB"/>
    <property type="match status" value="1"/>
</dbReference>
<dbReference type="NCBIfam" id="TIGR01730">
    <property type="entry name" value="RND_mfp"/>
    <property type="match status" value="1"/>
</dbReference>
<evidence type="ECO:0000256" key="3">
    <source>
        <dbReference type="SAM" id="SignalP"/>
    </source>
</evidence>
<evidence type="ECO:0000259" key="6">
    <source>
        <dbReference type="Pfam" id="PF25989"/>
    </source>
</evidence>
<comment type="caution">
    <text evidence="7">The sequence shown here is derived from an EMBL/GenBank/DDBJ whole genome shotgun (WGS) entry which is preliminary data.</text>
</comment>
<dbReference type="Pfam" id="PF25989">
    <property type="entry name" value="YknX_C"/>
    <property type="match status" value="1"/>
</dbReference>
<dbReference type="SUPFAM" id="SSF111369">
    <property type="entry name" value="HlyD-like secretion proteins"/>
    <property type="match status" value="1"/>
</dbReference>
<feature type="domain" description="CzcB-like barrel-sandwich hybrid" evidence="5">
    <location>
        <begin position="81"/>
        <end position="221"/>
    </location>
</feature>
<dbReference type="InterPro" id="IPR058792">
    <property type="entry name" value="Beta-barrel_RND_2"/>
</dbReference>
<dbReference type="InterPro" id="IPR058637">
    <property type="entry name" value="YknX-like_C"/>
</dbReference>
<evidence type="ECO:0000259" key="5">
    <source>
        <dbReference type="Pfam" id="PF25973"/>
    </source>
</evidence>
<dbReference type="EMBL" id="WWCJ01000029">
    <property type="protein sequence ID" value="MYN05403.1"/>
    <property type="molecule type" value="Genomic_DNA"/>
</dbReference>
<dbReference type="PANTHER" id="PTHR30469">
    <property type="entry name" value="MULTIDRUG RESISTANCE PROTEIN MDTA"/>
    <property type="match status" value="1"/>
</dbReference>
<protein>
    <submittedName>
        <fullName evidence="7">Efflux RND transporter periplasmic adaptor subunit</fullName>
    </submittedName>
</protein>
<evidence type="ECO:0000256" key="2">
    <source>
        <dbReference type="SAM" id="Coils"/>
    </source>
</evidence>
<evidence type="ECO:0000256" key="1">
    <source>
        <dbReference type="ARBA" id="ARBA00009477"/>
    </source>
</evidence>
<comment type="similarity">
    <text evidence="1">Belongs to the membrane fusion protein (MFP) (TC 8.A.1) family.</text>
</comment>
<dbReference type="AlphaFoldDB" id="A0A6N9HQ78"/>
<dbReference type="PROSITE" id="PS51257">
    <property type="entry name" value="PROKAR_LIPOPROTEIN"/>
    <property type="match status" value="1"/>
</dbReference>
<dbReference type="RefSeq" id="WP_161028350.1">
    <property type="nucleotide sequence ID" value="NZ_WWCJ01000029.1"/>
</dbReference>
<dbReference type="Gene3D" id="2.40.30.170">
    <property type="match status" value="1"/>
</dbReference>
<keyword evidence="2" id="KW-0175">Coiled coil</keyword>
<dbReference type="GO" id="GO:0015562">
    <property type="term" value="F:efflux transmembrane transporter activity"/>
    <property type="evidence" value="ECO:0007669"/>
    <property type="project" value="TreeGrafter"/>
</dbReference>
<dbReference type="Gene3D" id="2.40.50.100">
    <property type="match status" value="1"/>
</dbReference>
<dbReference type="GO" id="GO:1990281">
    <property type="term" value="C:efflux pump complex"/>
    <property type="evidence" value="ECO:0007669"/>
    <property type="project" value="TreeGrafter"/>
</dbReference>
<gene>
    <name evidence="7" type="ORF">GTP41_25215</name>
</gene>
<feature type="chain" id="PRO_5026743705" evidence="3">
    <location>
        <begin position="20"/>
        <end position="394"/>
    </location>
</feature>
<dbReference type="InterPro" id="IPR058647">
    <property type="entry name" value="BSH_CzcB-like"/>
</dbReference>
<sequence>MLRKTLLALAVASALVACGNSGKGPEAGKASASATADAKGKGDEKKLATLQVSSEDLVKVESNALASGPVITGSIQPERKADMRAEVGAVVMQVLKENGEAVKKGDLLVRLDDTALRDNLASAQEAVRASSQSMEQAERVLARQKTLKASGMVSSQVLEDAEVRRNNAQSDLSAAKARLVTANQQMTRTLVRAPFDGIVSERKVSAGDTAQIGKELVKVVDPNSMRFEGRISADSVGVVKAGQGVVFSINGYPGQNFLGKVKRVDPAANPVTRQVEVLVDFADKNLPRVAGLFAEGRIEAESTSALMVPESALVKQGDSTYVWKIKDKALAKTPLQMGARDARSGNWQVQTGLATGDIVMRTPASGFRDGQKVEMQAPKAVASATLPAGASKGN</sequence>
<dbReference type="Gene3D" id="2.40.420.20">
    <property type="match status" value="1"/>
</dbReference>
<evidence type="ECO:0000313" key="8">
    <source>
        <dbReference type="Proteomes" id="UP000448575"/>
    </source>
</evidence>
<name>A0A6N9HQ78_9BURK</name>
<feature type="domain" description="YknX-like C-terminal permuted SH3-like" evidence="6">
    <location>
        <begin position="305"/>
        <end position="374"/>
    </location>
</feature>
<evidence type="ECO:0000313" key="7">
    <source>
        <dbReference type="EMBL" id="MYN05403.1"/>
    </source>
</evidence>
<dbReference type="InterPro" id="IPR006143">
    <property type="entry name" value="RND_pump_MFP"/>
</dbReference>
<dbReference type="Proteomes" id="UP000448575">
    <property type="component" value="Unassembled WGS sequence"/>
</dbReference>
<dbReference type="Gene3D" id="1.10.287.470">
    <property type="entry name" value="Helix hairpin bin"/>
    <property type="match status" value="1"/>
</dbReference>
<evidence type="ECO:0000259" key="4">
    <source>
        <dbReference type="Pfam" id="PF25954"/>
    </source>
</evidence>
<keyword evidence="8" id="KW-1185">Reference proteome</keyword>
<dbReference type="PANTHER" id="PTHR30469:SF38">
    <property type="entry name" value="HLYD FAMILY SECRETION PROTEIN"/>
    <property type="match status" value="1"/>
</dbReference>
<feature type="signal peptide" evidence="3">
    <location>
        <begin position="1"/>
        <end position="19"/>
    </location>
</feature>
<keyword evidence="3" id="KW-0732">Signal</keyword>